<sequence>MSSFKYLRTFLLCIVMSLLYGCTVSSHIPNEDYTWSTVTINTTYQSAYRNIKNGVAKCESDWRVDSDLYTDIQEGVITISLKNLIFRNPHFVLAKITVTPNGNGSSIRIGIVTGMDENFAISRRTAKKVSAWANGSLDCQ</sequence>
<reference evidence="1" key="1">
    <citation type="submission" date="2020-04" db="EMBL/GenBank/DDBJ databases">
        <authorList>
            <person name="Chiriac C."/>
            <person name="Salcher M."/>
            <person name="Ghai R."/>
            <person name="Kavagutti S V."/>
        </authorList>
    </citation>
    <scope>NUCLEOTIDE SEQUENCE</scope>
</reference>
<proteinExistence type="predicted"/>
<dbReference type="PROSITE" id="PS51257">
    <property type="entry name" value="PROKAR_LIPOPROTEIN"/>
    <property type="match status" value="1"/>
</dbReference>
<dbReference type="EMBL" id="LR796151">
    <property type="protein sequence ID" value="CAB4121487.1"/>
    <property type="molecule type" value="Genomic_DNA"/>
</dbReference>
<evidence type="ECO:0008006" key="2">
    <source>
        <dbReference type="Google" id="ProtNLM"/>
    </source>
</evidence>
<protein>
    <recommendedName>
        <fullName evidence="2">Lipoprotein</fullName>
    </recommendedName>
</protein>
<gene>
    <name evidence="1" type="ORF">UFOVP14_3</name>
</gene>
<name>A0A6J5KKJ9_9CAUD</name>
<organism evidence="1">
    <name type="scientific">uncultured Caudovirales phage</name>
    <dbReference type="NCBI Taxonomy" id="2100421"/>
    <lineage>
        <taxon>Viruses</taxon>
        <taxon>Duplodnaviria</taxon>
        <taxon>Heunggongvirae</taxon>
        <taxon>Uroviricota</taxon>
        <taxon>Caudoviricetes</taxon>
        <taxon>Peduoviridae</taxon>
        <taxon>Maltschvirus</taxon>
        <taxon>Maltschvirus maltsch</taxon>
    </lineage>
</organism>
<evidence type="ECO:0000313" key="1">
    <source>
        <dbReference type="EMBL" id="CAB4121487.1"/>
    </source>
</evidence>
<accession>A0A6J5KKJ9</accession>